<feature type="transmembrane region" description="Helical" evidence="6">
    <location>
        <begin position="389"/>
        <end position="413"/>
    </location>
</feature>
<feature type="transmembrane region" description="Helical" evidence="6">
    <location>
        <begin position="12"/>
        <end position="36"/>
    </location>
</feature>
<name>A0ABV7ACE0_9RHOB</name>
<dbReference type="Pfam" id="PF11700">
    <property type="entry name" value="ATG22"/>
    <property type="match status" value="1"/>
</dbReference>
<protein>
    <submittedName>
        <fullName evidence="7">MFS transporter</fullName>
    </submittedName>
</protein>
<dbReference type="Gene3D" id="1.20.1250.20">
    <property type="entry name" value="MFS general substrate transporter like domains"/>
    <property type="match status" value="1"/>
</dbReference>
<keyword evidence="5 6" id="KW-0472">Membrane</keyword>
<feature type="transmembrane region" description="Helical" evidence="6">
    <location>
        <begin position="280"/>
        <end position="302"/>
    </location>
</feature>
<feature type="transmembrane region" description="Helical" evidence="6">
    <location>
        <begin position="314"/>
        <end position="332"/>
    </location>
</feature>
<evidence type="ECO:0000256" key="1">
    <source>
        <dbReference type="ARBA" id="ARBA00004127"/>
    </source>
</evidence>
<comment type="subcellular location">
    <subcellularLocation>
        <location evidence="1">Endomembrane system</location>
        <topology evidence="1">Multi-pass membrane protein</topology>
    </subcellularLocation>
</comment>
<sequence>MAEISARRRIWGWFFFDWASQPYNTLLLTFIFAPYIKDLIGSGSAAQQVWGFGIGAAGILIAVLAPLLGAVADKAGHRLPFVWLFSAMYVVGAWGLWYAAPDHFNVWTTMMFFGVGLIGMEFATIFTNSMLPDLGTHDEIGRISGSGWAFGYVGGVIALILMLTLFAEGATGKTLIGISPILGLDPALREGTRSVGPFTALWYAVFMIPFFLWVREPRKPDAISMAAAVRGAWPELKGTLRNLPNTPSLFAYLGASMFYRDALNGIYVFGGIYASGVLGWSVVNVGIFGILAAITGAVFTWVGGHADARFGPKPVIIFCALVLTSVALAIIFVTRTSVFGIPVGPASHLPDIAFYVLGGIIGAVGGTIQSASRTMLVRQADPEKITESFGLYALAGKATSFIAPLSIGIATSLTGSQQLGISPLIFLFILGLVLLVWVKPDGDRAAEWTASPSASSGA</sequence>
<dbReference type="SUPFAM" id="SSF103473">
    <property type="entry name" value="MFS general substrate transporter"/>
    <property type="match status" value="1"/>
</dbReference>
<feature type="transmembrane region" description="Helical" evidence="6">
    <location>
        <begin position="195"/>
        <end position="214"/>
    </location>
</feature>
<dbReference type="InterPro" id="IPR036259">
    <property type="entry name" value="MFS_trans_sf"/>
</dbReference>
<proteinExistence type="predicted"/>
<feature type="transmembrane region" description="Helical" evidence="6">
    <location>
        <begin position="352"/>
        <end position="368"/>
    </location>
</feature>
<feature type="transmembrane region" description="Helical" evidence="6">
    <location>
        <begin position="81"/>
        <end position="100"/>
    </location>
</feature>
<dbReference type="Proteomes" id="UP001595443">
    <property type="component" value="Unassembled WGS sequence"/>
</dbReference>
<evidence type="ECO:0000256" key="5">
    <source>
        <dbReference type="ARBA" id="ARBA00023136"/>
    </source>
</evidence>
<keyword evidence="4 6" id="KW-1133">Transmembrane helix</keyword>
<dbReference type="InterPro" id="IPR050495">
    <property type="entry name" value="ATG22/LtaA_families"/>
</dbReference>
<evidence type="ECO:0000256" key="6">
    <source>
        <dbReference type="SAM" id="Phobius"/>
    </source>
</evidence>
<dbReference type="PANTHER" id="PTHR23519:SF1">
    <property type="entry name" value="AUTOPHAGY-RELATED PROTEIN 22"/>
    <property type="match status" value="1"/>
</dbReference>
<keyword evidence="8" id="KW-1185">Reference proteome</keyword>
<keyword evidence="3 6" id="KW-0812">Transmembrane</keyword>
<accession>A0ABV7ACE0</accession>
<gene>
    <name evidence="7" type="ORF">ACFOES_02605</name>
</gene>
<evidence type="ECO:0000313" key="8">
    <source>
        <dbReference type="Proteomes" id="UP001595443"/>
    </source>
</evidence>
<reference evidence="8" key="1">
    <citation type="journal article" date="2019" name="Int. J. Syst. Evol. Microbiol.">
        <title>The Global Catalogue of Microorganisms (GCM) 10K type strain sequencing project: providing services to taxonomists for standard genome sequencing and annotation.</title>
        <authorList>
            <consortium name="The Broad Institute Genomics Platform"/>
            <consortium name="The Broad Institute Genome Sequencing Center for Infectious Disease"/>
            <person name="Wu L."/>
            <person name="Ma J."/>
        </authorList>
    </citation>
    <scope>NUCLEOTIDE SEQUENCE [LARGE SCALE GENOMIC DNA]</scope>
    <source>
        <strain evidence="8">KCTC 62192</strain>
    </source>
</reference>
<evidence type="ECO:0000313" key="7">
    <source>
        <dbReference type="EMBL" id="MFC2966974.1"/>
    </source>
</evidence>
<dbReference type="EMBL" id="JBHRSK010000003">
    <property type="protein sequence ID" value="MFC2966974.1"/>
    <property type="molecule type" value="Genomic_DNA"/>
</dbReference>
<feature type="transmembrane region" description="Helical" evidence="6">
    <location>
        <begin position="48"/>
        <end position="69"/>
    </location>
</feature>
<evidence type="ECO:0000256" key="2">
    <source>
        <dbReference type="ARBA" id="ARBA00022448"/>
    </source>
</evidence>
<feature type="transmembrane region" description="Helical" evidence="6">
    <location>
        <begin position="249"/>
        <end position="274"/>
    </location>
</feature>
<dbReference type="RefSeq" id="WP_377831603.1">
    <property type="nucleotide sequence ID" value="NZ_JBHRSK010000003.1"/>
</dbReference>
<feature type="transmembrane region" description="Helical" evidence="6">
    <location>
        <begin position="419"/>
        <end position="438"/>
    </location>
</feature>
<comment type="caution">
    <text evidence="7">The sequence shown here is derived from an EMBL/GenBank/DDBJ whole genome shotgun (WGS) entry which is preliminary data.</text>
</comment>
<keyword evidence="2" id="KW-0813">Transport</keyword>
<feature type="transmembrane region" description="Helical" evidence="6">
    <location>
        <begin position="106"/>
        <end position="126"/>
    </location>
</feature>
<evidence type="ECO:0000256" key="3">
    <source>
        <dbReference type="ARBA" id="ARBA00022692"/>
    </source>
</evidence>
<evidence type="ECO:0000256" key="4">
    <source>
        <dbReference type="ARBA" id="ARBA00022989"/>
    </source>
</evidence>
<dbReference type="PANTHER" id="PTHR23519">
    <property type="entry name" value="AUTOPHAGY-RELATED PROTEIN 22"/>
    <property type="match status" value="1"/>
</dbReference>
<dbReference type="InterPro" id="IPR024671">
    <property type="entry name" value="Atg22-like"/>
</dbReference>
<organism evidence="7 8">
    <name type="scientific">Acidimangrovimonas pyrenivorans</name>
    <dbReference type="NCBI Taxonomy" id="2030798"/>
    <lineage>
        <taxon>Bacteria</taxon>
        <taxon>Pseudomonadati</taxon>
        <taxon>Pseudomonadota</taxon>
        <taxon>Alphaproteobacteria</taxon>
        <taxon>Rhodobacterales</taxon>
        <taxon>Paracoccaceae</taxon>
        <taxon>Acidimangrovimonas</taxon>
    </lineage>
</organism>
<feature type="transmembrane region" description="Helical" evidence="6">
    <location>
        <begin position="147"/>
        <end position="167"/>
    </location>
</feature>